<evidence type="ECO:0000256" key="1">
    <source>
        <dbReference type="SAM" id="MobiDB-lite"/>
    </source>
</evidence>
<proteinExistence type="predicted"/>
<feature type="region of interest" description="Disordered" evidence="1">
    <location>
        <begin position="1"/>
        <end position="24"/>
    </location>
</feature>
<reference evidence="2 3" key="1">
    <citation type="submission" date="2020-07" db="EMBL/GenBank/DDBJ databases">
        <authorList>
            <person name="Feng H."/>
        </authorList>
    </citation>
    <scope>NUCLEOTIDE SEQUENCE [LARGE SCALE GENOMIC DNA]</scope>
    <source>
        <strain evidence="3">s-11</strain>
    </source>
</reference>
<dbReference type="AlphaFoldDB" id="A0A7W1X8Q1"/>
<sequence>MELKPHEIRYAGRPSSPRDPRREKLMDYRRQNPRYCYDKEDKIARKMWNRLNRSRANQAIRSARDFEEIEIVDLKKTSGWWTW</sequence>
<comment type="caution">
    <text evidence="2">The sequence shown here is derived from an EMBL/GenBank/DDBJ whole genome shotgun (WGS) entry which is preliminary data.</text>
</comment>
<name>A0A7W1X8Q1_9BACL</name>
<dbReference type="EMBL" id="JACEIP010000004">
    <property type="protein sequence ID" value="MBA4542059.1"/>
    <property type="molecule type" value="Genomic_DNA"/>
</dbReference>
<dbReference type="OrthoDB" id="2619597at2"/>
<protein>
    <submittedName>
        <fullName evidence="2">Uncharacterized protein</fullName>
    </submittedName>
</protein>
<evidence type="ECO:0000313" key="3">
    <source>
        <dbReference type="Proteomes" id="UP000530514"/>
    </source>
</evidence>
<keyword evidence="3" id="KW-1185">Reference proteome</keyword>
<dbReference type="Proteomes" id="UP000530514">
    <property type="component" value="Unassembled WGS sequence"/>
</dbReference>
<accession>A0A7W1X8Q1</accession>
<gene>
    <name evidence="2" type="ORF">H1164_03980</name>
</gene>
<dbReference type="RefSeq" id="WP_052153920.1">
    <property type="nucleotide sequence ID" value="NZ_JACEIP010000004.1"/>
</dbReference>
<organism evidence="2 3">
    <name type="scientific">Thermoactinomyces daqus</name>
    <dbReference type="NCBI Taxonomy" id="1329516"/>
    <lineage>
        <taxon>Bacteria</taxon>
        <taxon>Bacillati</taxon>
        <taxon>Bacillota</taxon>
        <taxon>Bacilli</taxon>
        <taxon>Bacillales</taxon>
        <taxon>Thermoactinomycetaceae</taxon>
        <taxon>Thermoactinomyces</taxon>
    </lineage>
</organism>
<evidence type="ECO:0000313" key="2">
    <source>
        <dbReference type="EMBL" id="MBA4542059.1"/>
    </source>
</evidence>